<evidence type="ECO:0000256" key="1">
    <source>
        <dbReference type="ARBA" id="ARBA00001947"/>
    </source>
</evidence>
<keyword evidence="5" id="KW-0479">Metal-binding</keyword>
<comment type="cofactor">
    <cofactor evidence="1">
        <name>Zn(2+)</name>
        <dbReference type="ChEBI" id="CHEBI:29105"/>
    </cofactor>
</comment>
<gene>
    <name evidence="13" type="primary">LOC106462840</name>
</gene>
<evidence type="ECO:0000259" key="11">
    <source>
        <dbReference type="Pfam" id="PF17900"/>
    </source>
</evidence>
<accession>A0ABM1SQN9</accession>
<evidence type="ECO:0000313" key="12">
    <source>
        <dbReference type="Proteomes" id="UP000694941"/>
    </source>
</evidence>
<dbReference type="InterPro" id="IPR027268">
    <property type="entry name" value="Peptidase_M4/M1_CTD_sf"/>
</dbReference>
<evidence type="ECO:0000256" key="9">
    <source>
        <dbReference type="SAM" id="Phobius"/>
    </source>
</evidence>
<keyword evidence="8" id="KW-0482">Metalloprotease</keyword>
<evidence type="ECO:0000256" key="5">
    <source>
        <dbReference type="ARBA" id="ARBA00022723"/>
    </source>
</evidence>
<evidence type="ECO:0000256" key="2">
    <source>
        <dbReference type="ARBA" id="ARBA00004609"/>
    </source>
</evidence>
<keyword evidence="7" id="KW-0862">Zinc</keyword>
<dbReference type="InterPro" id="IPR045357">
    <property type="entry name" value="Aminopeptidase_N-like_N"/>
</dbReference>
<keyword evidence="12" id="KW-1185">Reference proteome</keyword>
<dbReference type="Pfam" id="PF01433">
    <property type="entry name" value="Peptidase_M1"/>
    <property type="match status" value="1"/>
</dbReference>
<name>A0ABM1SQN9_LIMPO</name>
<evidence type="ECO:0000256" key="8">
    <source>
        <dbReference type="ARBA" id="ARBA00023049"/>
    </source>
</evidence>
<dbReference type="InterPro" id="IPR001930">
    <property type="entry name" value="Peptidase_M1"/>
</dbReference>
<dbReference type="PANTHER" id="PTHR11533:SF294">
    <property type="entry name" value="THYROTROPIN-RELEASING HORMONE-DEGRADING ECTOENZYME"/>
    <property type="match status" value="1"/>
</dbReference>
<reference evidence="13" key="1">
    <citation type="submission" date="2025-08" db="UniProtKB">
        <authorList>
            <consortium name="RefSeq"/>
        </authorList>
    </citation>
    <scope>IDENTIFICATION</scope>
    <source>
        <tissue evidence="13">Muscle</tissue>
    </source>
</reference>
<dbReference type="Proteomes" id="UP000694941">
    <property type="component" value="Unplaced"/>
</dbReference>
<comment type="subcellular location">
    <subcellularLocation>
        <location evidence="2">Cell membrane</location>
        <topology evidence="2">Lipid-anchor</topology>
        <topology evidence="2">GPI-anchor</topology>
    </subcellularLocation>
</comment>
<protein>
    <submittedName>
        <fullName evidence="13">Aminopeptidase N-like</fullName>
    </submittedName>
</protein>
<feature type="transmembrane region" description="Helical" evidence="9">
    <location>
        <begin position="30"/>
        <end position="54"/>
    </location>
</feature>
<evidence type="ECO:0000256" key="3">
    <source>
        <dbReference type="ARBA" id="ARBA00010136"/>
    </source>
</evidence>
<organism evidence="12 13">
    <name type="scientific">Limulus polyphemus</name>
    <name type="common">Atlantic horseshoe crab</name>
    <dbReference type="NCBI Taxonomy" id="6850"/>
    <lineage>
        <taxon>Eukaryota</taxon>
        <taxon>Metazoa</taxon>
        <taxon>Ecdysozoa</taxon>
        <taxon>Arthropoda</taxon>
        <taxon>Chelicerata</taxon>
        <taxon>Merostomata</taxon>
        <taxon>Xiphosura</taxon>
        <taxon>Limulidae</taxon>
        <taxon>Limulus</taxon>
    </lineage>
</organism>
<dbReference type="InterPro" id="IPR034016">
    <property type="entry name" value="M1_APN-typ"/>
</dbReference>
<keyword evidence="4" id="KW-0645">Protease</keyword>
<evidence type="ECO:0000313" key="13">
    <source>
        <dbReference type="RefSeq" id="XP_022245945.1"/>
    </source>
</evidence>
<dbReference type="InterPro" id="IPR014782">
    <property type="entry name" value="Peptidase_M1_dom"/>
</dbReference>
<evidence type="ECO:0000256" key="6">
    <source>
        <dbReference type="ARBA" id="ARBA00022801"/>
    </source>
</evidence>
<proteinExistence type="inferred from homology"/>
<feature type="domain" description="Aminopeptidase N-like N-terminal" evidence="11">
    <location>
        <begin position="92"/>
        <end position="211"/>
    </location>
</feature>
<dbReference type="InterPro" id="IPR042097">
    <property type="entry name" value="Aminopeptidase_N-like_N_sf"/>
</dbReference>
<dbReference type="RefSeq" id="XP_022245945.1">
    <property type="nucleotide sequence ID" value="XM_022390237.1"/>
</dbReference>
<sequence>MDSAEKGKESGNAPDGSVVYKQRKGYFLECWVVGLFVVIALSITVAVGLLVGYLGPCSAFESESEALPNSSSPSEPQVITYPYVLLPRSIIPIHYSVQLQPYLIPNNFTFDGEVQIKIHCLQPTTNISLHINDLTIHPESVKLWDSNSSTEPSVKTTSRDELLQFYILHLDKSLKSHANYTVSMKFRGNLNNNLAGFYRSSYTDTSGKQQTIHYRGDEWEADIYNTTVKMSTYLLAFIVSDFSMRSTPSGEFRVWARSSVLDTADYALEIGPKILHFFQDYFGIPYPLPKTDMIALPDFNAGAMENWGLITYRESTMLFDRDVSSASNKQRVATVVSHELAHQWFGNLVTPKWWDDLWLNEGFASYVEYLGVKSVEKAWNMDQQFVLDEVQDVMELDSLKTSHPISVPVHHPDEINEIFDRISYGKGASIIRMMNHYLGEHNFRKGLTVGFLFTL</sequence>
<keyword evidence="9" id="KW-1133">Transmembrane helix</keyword>
<evidence type="ECO:0000259" key="10">
    <source>
        <dbReference type="Pfam" id="PF01433"/>
    </source>
</evidence>
<keyword evidence="9" id="KW-0812">Transmembrane</keyword>
<dbReference type="InterPro" id="IPR050344">
    <property type="entry name" value="Peptidase_M1_aminopeptidases"/>
</dbReference>
<dbReference type="GeneID" id="106462840"/>
<dbReference type="PANTHER" id="PTHR11533">
    <property type="entry name" value="PROTEASE M1 ZINC METALLOPROTEASE"/>
    <property type="match status" value="1"/>
</dbReference>
<comment type="similarity">
    <text evidence="3">Belongs to the peptidase M1 family.</text>
</comment>
<dbReference type="CDD" id="cd09601">
    <property type="entry name" value="M1_APN-Q_like"/>
    <property type="match status" value="1"/>
</dbReference>
<dbReference type="Gene3D" id="1.10.390.10">
    <property type="entry name" value="Neutral Protease Domain 2"/>
    <property type="match status" value="1"/>
</dbReference>
<keyword evidence="6" id="KW-0378">Hydrolase</keyword>
<dbReference type="Pfam" id="PF17900">
    <property type="entry name" value="Peptidase_M1_N"/>
    <property type="match status" value="1"/>
</dbReference>
<evidence type="ECO:0000256" key="7">
    <source>
        <dbReference type="ARBA" id="ARBA00022833"/>
    </source>
</evidence>
<keyword evidence="9" id="KW-0472">Membrane</keyword>
<dbReference type="PRINTS" id="PR00756">
    <property type="entry name" value="ALADIPTASE"/>
</dbReference>
<dbReference type="Gene3D" id="2.60.40.1730">
    <property type="entry name" value="tricorn interacting facor f3 domain"/>
    <property type="match status" value="2"/>
</dbReference>
<evidence type="ECO:0000256" key="4">
    <source>
        <dbReference type="ARBA" id="ARBA00022670"/>
    </source>
</evidence>
<feature type="domain" description="Peptidase M1 membrane alanine aminopeptidase" evidence="10">
    <location>
        <begin position="266"/>
        <end position="448"/>
    </location>
</feature>
<dbReference type="SUPFAM" id="SSF55486">
    <property type="entry name" value="Metalloproteases ('zincins'), catalytic domain"/>
    <property type="match status" value="1"/>
</dbReference>
<dbReference type="SUPFAM" id="SSF63737">
    <property type="entry name" value="Leukotriene A4 hydrolase N-terminal domain"/>
    <property type="match status" value="1"/>
</dbReference>